<feature type="compositionally biased region" description="Low complexity" evidence="7">
    <location>
        <begin position="149"/>
        <end position="159"/>
    </location>
</feature>
<proteinExistence type="predicted"/>
<feature type="compositionally biased region" description="Pro residues" evidence="7">
    <location>
        <begin position="108"/>
        <end position="119"/>
    </location>
</feature>
<feature type="compositionally biased region" description="Basic and acidic residues" evidence="7">
    <location>
        <begin position="370"/>
        <end position="400"/>
    </location>
</feature>
<dbReference type="InterPro" id="IPR027324">
    <property type="entry name" value="MAP2/MAP4/Tau"/>
</dbReference>
<evidence type="ECO:0000256" key="7">
    <source>
        <dbReference type="SAM" id="MobiDB-lite"/>
    </source>
</evidence>
<keyword evidence="6" id="KW-0493">Microtubule</keyword>
<dbReference type="AlphaFoldDB" id="A0AAV8VUE6"/>
<feature type="compositionally biased region" description="Low complexity" evidence="7">
    <location>
        <begin position="316"/>
        <end position="342"/>
    </location>
</feature>
<comment type="subcellular location">
    <subcellularLocation>
        <location evidence="1 6">Cytoplasm</location>
        <location evidence="1 6">Cytoskeleton</location>
    </subcellularLocation>
</comment>
<dbReference type="GO" id="GO:0008017">
    <property type="term" value="F:microtubule binding"/>
    <property type="evidence" value="ECO:0007669"/>
    <property type="project" value="InterPro"/>
</dbReference>
<dbReference type="PROSITE" id="PS00229">
    <property type="entry name" value="TAU_MAP_1"/>
    <property type="match status" value="1"/>
</dbReference>
<evidence type="ECO:0000313" key="8">
    <source>
        <dbReference type="EMBL" id="KAJ8917987.1"/>
    </source>
</evidence>
<accession>A0AAV8VUE6</accession>
<comment type="caution">
    <text evidence="8">The sequence shown here is derived from an EMBL/GenBank/DDBJ whole genome shotgun (WGS) entry which is preliminary data.</text>
</comment>
<evidence type="ECO:0000256" key="3">
    <source>
        <dbReference type="ARBA" id="ARBA00022553"/>
    </source>
</evidence>
<feature type="compositionally biased region" description="Basic and acidic residues" evidence="7">
    <location>
        <begin position="603"/>
        <end position="633"/>
    </location>
</feature>
<dbReference type="Pfam" id="PF00418">
    <property type="entry name" value="Tubulin-binding"/>
    <property type="match status" value="3"/>
</dbReference>
<feature type="compositionally biased region" description="Basic and acidic residues" evidence="7">
    <location>
        <begin position="645"/>
        <end position="665"/>
    </location>
</feature>
<keyword evidence="5 6" id="KW-0206">Cytoskeleton</keyword>
<dbReference type="PROSITE" id="PS51491">
    <property type="entry name" value="TAU_MAP_2"/>
    <property type="match status" value="3"/>
</dbReference>
<dbReference type="PANTHER" id="PTHR11501:SF18">
    <property type="entry name" value="MICROTUBULE-ASSOCIATED PROTEIN"/>
    <property type="match status" value="1"/>
</dbReference>
<protein>
    <recommendedName>
        <fullName evidence="6">Microtubule-associated protein</fullName>
    </recommendedName>
</protein>
<keyword evidence="2 6" id="KW-0963">Cytoplasm</keyword>
<feature type="compositionally biased region" description="Low complexity" evidence="7">
    <location>
        <begin position="359"/>
        <end position="368"/>
    </location>
</feature>
<feature type="compositionally biased region" description="Low complexity" evidence="7">
    <location>
        <begin position="33"/>
        <end position="52"/>
    </location>
</feature>
<evidence type="ECO:0000256" key="1">
    <source>
        <dbReference type="ARBA" id="ARBA00004245"/>
    </source>
</evidence>
<feature type="compositionally biased region" description="Low complexity" evidence="7">
    <location>
        <begin position="120"/>
        <end position="133"/>
    </location>
</feature>
<dbReference type="GO" id="GO:0005874">
    <property type="term" value="C:microtubule"/>
    <property type="evidence" value="ECO:0007669"/>
    <property type="project" value="UniProtKB-KW"/>
</dbReference>
<name>A0AAV8VUE6_9CUCU</name>
<dbReference type="EMBL" id="JANEYG010000028">
    <property type="protein sequence ID" value="KAJ8917987.1"/>
    <property type="molecule type" value="Genomic_DNA"/>
</dbReference>
<feature type="compositionally biased region" description="Basic and acidic residues" evidence="7">
    <location>
        <begin position="224"/>
        <end position="243"/>
    </location>
</feature>
<feature type="compositionally biased region" description="Polar residues" evidence="7">
    <location>
        <begin position="446"/>
        <end position="464"/>
    </location>
</feature>
<evidence type="ECO:0000256" key="6">
    <source>
        <dbReference type="RuleBase" id="RU000686"/>
    </source>
</evidence>
<evidence type="ECO:0000256" key="5">
    <source>
        <dbReference type="ARBA" id="ARBA00023212"/>
    </source>
</evidence>
<feature type="region of interest" description="Disordered" evidence="7">
    <location>
        <begin position="581"/>
        <end position="702"/>
    </location>
</feature>
<organism evidence="8 9">
    <name type="scientific">Exocentrus adspersus</name>
    <dbReference type="NCBI Taxonomy" id="1586481"/>
    <lineage>
        <taxon>Eukaryota</taxon>
        <taxon>Metazoa</taxon>
        <taxon>Ecdysozoa</taxon>
        <taxon>Arthropoda</taxon>
        <taxon>Hexapoda</taxon>
        <taxon>Insecta</taxon>
        <taxon>Pterygota</taxon>
        <taxon>Neoptera</taxon>
        <taxon>Endopterygota</taxon>
        <taxon>Coleoptera</taxon>
        <taxon>Polyphaga</taxon>
        <taxon>Cucujiformia</taxon>
        <taxon>Chrysomeloidea</taxon>
        <taxon>Cerambycidae</taxon>
        <taxon>Lamiinae</taxon>
        <taxon>Acanthocinini</taxon>
        <taxon>Exocentrus</taxon>
    </lineage>
</organism>
<feature type="compositionally biased region" description="Low complexity" evidence="7">
    <location>
        <begin position="430"/>
        <end position="445"/>
    </location>
</feature>
<evidence type="ECO:0000256" key="2">
    <source>
        <dbReference type="ARBA" id="ARBA00022490"/>
    </source>
</evidence>
<feature type="compositionally biased region" description="Basic and acidic residues" evidence="7">
    <location>
        <begin position="189"/>
        <end position="201"/>
    </location>
</feature>
<keyword evidence="4" id="KW-0677">Repeat</keyword>
<dbReference type="PANTHER" id="PTHR11501">
    <property type="entry name" value="MICROTUBULE-ASSOCIATED PROTEIN"/>
    <property type="match status" value="1"/>
</dbReference>
<gene>
    <name evidence="8" type="ORF">NQ315_011440</name>
</gene>
<dbReference type="GO" id="GO:0031175">
    <property type="term" value="P:neuron projection development"/>
    <property type="evidence" value="ECO:0007669"/>
    <property type="project" value="TreeGrafter"/>
</dbReference>
<reference evidence="8 9" key="1">
    <citation type="journal article" date="2023" name="Insect Mol. Biol.">
        <title>Genome sequencing provides insights into the evolution of gene families encoding plant cell wall-degrading enzymes in longhorned beetles.</title>
        <authorList>
            <person name="Shin N.R."/>
            <person name="Okamura Y."/>
            <person name="Kirsch R."/>
            <person name="Pauchet Y."/>
        </authorList>
    </citation>
    <scope>NUCLEOTIDE SEQUENCE [LARGE SCALE GENOMIC DNA]</scope>
    <source>
        <strain evidence="8">EAD_L_NR</strain>
    </source>
</reference>
<evidence type="ECO:0000313" key="9">
    <source>
        <dbReference type="Proteomes" id="UP001159042"/>
    </source>
</evidence>
<dbReference type="InterPro" id="IPR001084">
    <property type="entry name" value="MAP_tubulin-bd_rpt"/>
</dbReference>
<feature type="compositionally biased region" description="Basic and acidic residues" evidence="7">
    <location>
        <begin position="581"/>
        <end position="595"/>
    </location>
</feature>
<dbReference type="GO" id="GO:0000226">
    <property type="term" value="P:microtubule cytoskeleton organization"/>
    <property type="evidence" value="ECO:0007669"/>
    <property type="project" value="TreeGrafter"/>
</dbReference>
<feature type="compositionally biased region" description="Polar residues" evidence="7">
    <location>
        <begin position="668"/>
        <end position="686"/>
    </location>
</feature>
<evidence type="ECO:0000256" key="4">
    <source>
        <dbReference type="ARBA" id="ARBA00022737"/>
    </source>
</evidence>
<feature type="region of interest" description="Disordered" evidence="7">
    <location>
        <begin position="25"/>
        <end position="483"/>
    </location>
</feature>
<dbReference type="Proteomes" id="UP001159042">
    <property type="component" value="Unassembled WGS sequence"/>
</dbReference>
<feature type="compositionally biased region" description="Basic and acidic residues" evidence="7">
    <location>
        <begin position="251"/>
        <end position="268"/>
    </location>
</feature>
<dbReference type="GO" id="GO:0043005">
    <property type="term" value="C:neuron projection"/>
    <property type="evidence" value="ECO:0007669"/>
    <property type="project" value="TreeGrafter"/>
</dbReference>
<sequence>MSQQPNSLVNGPYTEYNTTLKDEIVNKDVPTVQQNGSSPQPQQPPQLQQPGAPINPNRPLTRIDSRTSFVFRPPTPAFPTQPGTPVRPAQPRQPVPPNPQQYNQRNPVPGPGPRPPTAQSPPSQNFQQQQQQNRSNYRPVTPFPKAPVQTQQQRPLFQQRSVPAFAAQRPQIPEEGLLRSQTLETAEIDYSKNSDESDHVKAPSMAAMNNRGYSLSSNAPDPAPESKEEARRRSVESLGERPGSRQGSTENLDKKQENEAPSRPESRAASRMNKIVEDEDRSPSSLTDKSADLSDGYASNKASKPQTPKPPPQSPNPSQKSPSPNLQQQQSPGGYQQQWQGQKAPPTPEPQLKTPRPVPVQHVKPPQQVEDEKGSSDQGKPEKWLNLEKPKPKSPVKSEGDNDSGVDESTQGNDPSSNSDNRSPRKSNKSRTSTATPTTARSLSRGSKSPSLKSPDSNATTPGSASEKKKVPMNKVQVGAAPSPNLKVVKSKIGSLDNANYKPGGGRVKIENRKLDFKAAAPRIEAKNDRYIPKGGEKKAHDSATKITLERKIKSRFLRQRLVQTERGEIKKIESVKLDFKEKAKPKVGSKDNIKHQPGGGDVKSEPVQEEKGTGSEKKSAKEPKEIENKKIELNASSKVGSMDNVKHRPSGGEKKIFDDKEYLKQKSAISSVGQSLSGSQNSLPSQPDKAPVADENLNQEH</sequence>
<keyword evidence="9" id="KW-1185">Reference proteome</keyword>
<keyword evidence="3" id="KW-0597">Phosphoprotein</keyword>